<keyword evidence="1" id="KW-0732">Signal</keyword>
<dbReference type="RefSeq" id="WP_215339123.1">
    <property type="nucleotide sequence ID" value="NZ_JAGSGD010000001.1"/>
</dbReference>
<comment type="caution">
    <text evidence="2">The sequence shown here is derived from an EMBL/GenBank/DDBJ whole genome shotgun (WGS) entry which is preliminary data.</text>
</comment>
<dbReference type="Proteomes" id="UP000622580">
    <property type="component" value="Unassembled WGS sequence"/>
</dbReference>
<organism evidence="2 3">
    <name type="scientific">Phenylobacterium glaciei</name>
    <dbReference type="NCBI Taxonomy" id="2803784"/>
    <lineage>
        <taxon>Bacteria</taxon>
        <taxon>Pseudomonadati</taxon>
        <taxon>Pseudomonadota</taxon>
        <taxon>Alphaproteobacteria</taxon>
        <taxon>Caulobacterales</taxon>
        <taxon>Caulobacteraceae</taxon>
        <taxon>Phenylobacterium</taxon>
    </lineage>
</organism>
<dbReference type="AlphaFoldDB" id="A0A941D0E8"/>
<accession>A0A941D0E8</accession>
<evidence type="ECO:0000313" key="2">
    <source>
        <dbReference type="EMBL" id="MBR7619029.1"/>
    </source>
</evidence>
<proteinExistence type="predicted"/>
<dbReference type="PROSITE" id="PS51257">
    <property type="entry name" value="PROKAR_LIPOPROTEIN"/>
    <property type="match status" value="1"/>
</dbReference>
<gene>
    <name evidence="2" type="ORF">JKL49_06465</name>
</gene>
<feature type="signal peptide" evidence="1">
    <location>
        <begin position="1"/>
        <end position="21"/>
    </location>
</feature>
<dbReference type="EMBL" id="JAGSGD010000001">
    <property type="protein sequence ID" value="MBR7619029.1"/>
    <property type="molecule type" value="Genomic_DNA"/>
</dbReference>
<name>A0A941D0E8_9CAUL</name>
<keyword evidence="3" id="KW-1185">Reference proteome</keyword>
<evidence type="ECO:0000313" key="3">
    <source>
        <dbReference type="Proteomes" id="UP000622580"/>
    </source>
</evidence>
<protein>
    <submittedName>
        <fullName evidence="2">Uncharacterized protein</fullName>
    </submittedName>
</protein>
<reference evidence="2" key="1">
    <citation type="submission" date="2021-04" db="EMBL/GenBank/DDBJ databases">
        <title>Draft genome assembly of strain Phenylobacterium sp. 20VBR1 using MiniION and Illumina platforms.</title>
        <authorList>
            <person name="Thomas F.A."/>
            <person name="Krishnan K.P."/>
            <person name="Sinha R.K."/>
        </authorList>
    </citation>
    <scope>NUCLEOTIDE SEQUENCE</scope>
    <source>
        <strain evidence="2">20VBR1</strain>
    </source>
</reference>
<evidence type="ECO:0000256" key="1">
    <source>
        <dbReference type="SAM" id="SignalP"/>
    </source>
</evidence>
<sequence>MKRRAIIGLGISCLLASCAHQGQSGLPGMAWSLNHAEGEGAKLAYGQPQSDNVLIMMTCQPKSGQVLVSMTAPMDAPSDAIQLNSQSRNSRLAAEATPGMGEGAAYLEAKAPVTDPALASFEATGDLSVVTNGRKAPMPVRGPERRAVSDFFASCRA</sequence>
<feature type="chain" id="PRO_5036868410" evidence="1">
    <location>
        <begin position="22"/>
        <end position="157"/>
    </location>
</feature>